<evidence type="ECO:0000313" key="7">
    <source>
        <dbReference type="Proteomes" id="UP000321118"/>
    </source>
</evidence>
<dbReference type="PANTHER" id="PTHR13903">
    <property type="entry name" value="PIRIN-RELATED"/>
    <property type="match status" value="1"/>
</dbReference>
<gene>
    <name evidence="6" type="ORF">CXY01_39230</name>
</gene>
<accession>A0A510V967</accession>
<evidence type="ECO:0000259" key="5">
    <source>
        <dbReference type="Pfam" id="PF05726"/>
    </source>
</evidence>
<dbReference type="InterPro" id="IPR011051">
    <property type="entry name" value="RmlC_Cupin_sf"/>
</dbReference>
<dbReference type="PANTHER" id="PTHR13903:SF8">
    <property type="entry name" value="PIRIN"/>
    <property type="match status" value="1"/>
</dbReference>
<dbReference type="InterPro" id="IPR008778">
    <property type="entry name" value="Pirin_C_dom"/>
</dbReference>
<feature type="binding site" evidence="2">
    <location>
        <position position="74"/>
    </location>
    <ligand>
        <name>Fe cation</name>
        <dbReference type="ChEBI" id="CHEBI:24875"/>
    </ligand>
</feature>
<dbReference type="AlphaFoldDB" id="A0A510V967"/>
<dbReference type="GO" id="GO:0046872">
    <property type="term" value="F:metal ion binding"/>
    <property type="evidence" value="ECO:0007669"/>
    <property type="project" value="UniProtKB-KW"/>
</dbReference>
<name>A0A510V967_9CELL</name>
<evidence type="ECO:0000256" key="2">
    <source>
        <dbReference type="PIRSR" id="PIRSR006232-1"/>
    </source>
</evidence>
<evidence type="ECO:0000256" key="1">
    <source>
        <dbReference type="ARBA" id="ARBA00008416"/>
    </source>
</evidence>
<comment type="cofactor">
    <cofactor evidence="2">
        <name>Fe cation</name>
        <dbReference type="ChEBI" id="CHEBI:24875"/>
    </cofactor>
    <text evidence="2">Binds 1 Fe cation per subunit.</text>
</comment>
<proteinExistence type="inferred from homology"/>
<evidence type="ECO:0000256" key="3">
    <source>
        <dbReference type="RuleBase" id="RU003457"/>
    </source>
</evidence>
<dbReference type="SUPFAM" id="SSF51182">
    <property type="entry name" value="RmlC-like cupins"/>
    <property type="match status" value="1"/>
</dbReference>
<keyword evidence="2" id="KW-0479">Metal-binding</keyword>
<keyword evidence="7" id="KW-1185">Reference proteome</keyword>
<feature type="domain" description="Pirin C-terminal" evidence="5">
    <location>
        <begin position="189"/>
        <end position="284"/>
    </location>
</feature>
<dbReference type="PIRSF" id="PIRSF006232">
    <property type="entry name" value="Pirin"/>
    <property type="match status" value="1"/>
</dbReference>
<dbReference type="InterPro" id="IPR014710">
    <property type="entry name" value="RmlC-like_jellyroll"/>
</dbReference>
<comment type="similarity">
    <text evidence="1 3">Belongs to the pirin family.</text>
</comment>
<evidence type="ECO:0008006" key="8">
    <source>
        <dbReference type="Google" id="ProtNLM"/>
    </source>
</evidence>
<comment type="caution">
    <text evidence="6">The sequence shown here is derived from an EMBL/GenBank/DDBJ whole genome shotgun (WGS) entry which is preliminary data.</text>
</comment>
<feature type="binding site" evidence="2">
    <location>
        <position position="76"/>
    </location>
    <ligand>
        <name>Fe cation</name>
        <dbReference type="ChEBI" id="CHEBI:24875"/>
    </ligand>
</feature>
<dbReference type="Proteomes" id="UP000321118">
    <property type="component" value="Unassembled WGS sequence"/>
</dbReference>
<dbReference type="EMBL" id="BJUB01000016">
    <property type="protein sequence ID" value="GEK23403.1"/>
    <property type="molecule type" value="Genomic_DNA"/>
</dbReference>
<organism evidence="6 7">
    <name type="scientific">Cellulomonas xylanilytica</name>
    <dbReference type="NCBI Taxonomy" id="233583"/>
    <lineage>
        <taxon>Bacteria</taxon>
        <taxon>Bacillati</taxon>
        <taxon>Actinomycetota</taxon>
        <taxon>Actinomycetes</taxon>
        <taxon>Micrococcales</taxon>
        <taxon>Cellulomonadaceae</taxon>
        <taxon>Cellulomonas</taxon>
    </lineage>
</organism>
<dbReference type="Pfam" id="PF05726">
    <property type="entry name" value="Pirin_C"/>
    <property type="match status" value="1"/>
</dbReference>
<dbReference type="Gene3D" id="2.60.120.10">
    <property type="entry name" value="Jelly Rolls"/>
    <property type="match status" value="2"/>
</dbReference>
<feature type="binding site" evidence="2">
    <location>
        <position position="118"/>
    </location>
    <ligand>
        <name>Fe cation</name>
        <dbReference type="ChEBI" id="CHEBI:24875"/>
    </ligand>
</feature>
<dbReference type="OrthoDB" id="9780903at2"/>
<feature type="domain" description="Pirin N-terminal" evidence="4">
    <location>
        <begin position="39"/>
        <end position="136"/>
    </location>
</feature>
<dbReference type="CDD" id="cd02909">
    <property type="entry name" value="cupin_pirin_N"/>
    <property type="match status" value="1"/>
</dbReference>
<reference evidence="6 7" key="1">
    <citation type="submission" date="2019-07" db="EMBL/GenBank/DDBJ databases">
        <title>Whole genome shotgun sequence of Cellulomonas xylanilytica NBRC 101102.</title>
        <authorList>
            <person name="Hosoyama A."/>
            <person name="Uohara A."/>
            <person name="Ohji S."/>
            <person name="Ichikawa N."/>
        </authorList>
    </citation>
    <scope>NUCLEOTIDE SEQUENCE [LARGE SCALE GENOMIC DNA]</scope>
    <source>
        <strain evidence="6 7">NBRC 101102</strain>
    </source>
</reference>
<evidence type="ECO:0000259" key="4">
    <source>
        <dbReference type="Pfam" id="PF02678"/>
    </source>
</evidence>
<dbReference type="RefSeq" id="WP_146931213.1">
    <property type="nucleotide sequence ID" value="NZ_BJUB01000016.1"/>
</dbReference>
<dbReference type="InterPro" id="IPR012093">
    <property type="entry name" value="Pirin"/>
</dbReference>
<protein>
    <recommendedName>
        <fullName evidence="8">Pirin</fullName>
    </recommendedName>
</protein>
<feature type="binding site" evidence="2">
    <location>
        <position position="120"/>
    </location>
    <ligand>
        <name>Fe cation</name>
        <dbReference type="ChEBI" id="CHEBI:24875"/>
    </ligand>
</feature>
<dbReference type="CDD" id="cd02247">
    <property type="entry name" value="cupin_pirin_C"/>
    <property type="match status" value="1"/>
</dbReference>
<evidence type="ECO:0000313" key="6">
    <source>
        <dbReference type="EMBL" id="GEK23403.1"/>
    </source>
</evidence>
<dbReference type="Pfam" id="PF02678">
    <property type="entry name" value="Pirin"/>
    <property type="match status" value="1"/>
</dbReference>
<keyword evidence="2" id="KW-0408">Iron</keyword>
<sequence length="326" mass="35317">MTNLEVRPVPELCDLVPSLGPVVELHEARDVPLGGVRAMRVRRTLPQRALPMVGAWCFLDEFGPQHVDMRVLPHPHTGLQTVTWPVAGEILHRDSVGSEAVVRPGQLNLMTAGRGVSHSEFSLGAQPLLHAVQLWVALPDGVAQGAAGFEQVSDLPVWEAPRARATVFVGDLDGTWSRAHVHTPLLGAEVVLDAHADVEIPLVRGFEHTVLLLGGTAEVAGTPHTTSGLLYLGDGRDHVRVTSHDGARLLLLGGAPFAHDLVMWWNFVGRTHADIAQARADWESDGRADRFGVVAGHDGARIPAPELPNIRLQPRRRLPRTPKEPS</sequence>
<dbReference type="InterPro" id="IPR003829">
    <property type="entry name" value="Pirin_N_dom"/>
</dbReference>